<dbReference type="RefSeq" id="XP_033600109.1">
    <property type="nucleotide sequence ID" value="XM_033747085.1"/>
</dbReference>
<dbReference type="Proteomes" id="UP000799437">
    <property type="component" value="Unassembled WGS sequence"/>
</dbReference>
<reference evidence="10" key="1">
    <citation type="journal article" date="2020" name="Stud. Mycol.">
        <title>101 Dothideomycetes genomes: a test case for predicting lifestyles and emergence of pathogens.</title>
        <authorList>
            <person name="Haridas S."/>
            <person name="Albert R."/>
            <person name="Binder M."/>
            <person name="Bloem J."/>
            <person name="Labutti K."/>
            <person name="Salamov A."/>
            <person name="Andreopoulos B."/>
            <person name="Baker S."/>
            <person name="Barry K."/>
            <person name="Bills G."/>
            <person name="Bluhm B."/>
            <person name="Cannon C."/>
            <person name="Castanera R."/>
            <person name="Culley D."/>
            <person name="Daum C."/>
            <person name="Ezra D."/>
            <person name="Gonzalez J."/>
            <person name="Henrissat B."/>
            <person name="Kuo A."/>
            <person name="Liang C."/>
            <person name="Lipzen A."/>
            <person name="Lutzoni F."/>
            <person name="Magnuson J."/>
            <person name="Mondo S."/>
            <person name="Nolan M."/>
            <person name="Ohm R."/>
            <person name="Pangilinan J."/>
            <person name="Park H.-J."/>
            <person name="Ramirez L."/>
            <person name="Alfaro M."/>
            <person name="Sun H."/>
            <person name="Tritt A."/>
            <person name="Yoshinaga Y."/>
            <person name="Zwiers L.-H."/>
            <person name="Turgeon B."/>
            <person name="Goodwin S."/>
            <person name="Spatafora J."/>
            <person name="Crous P."/>
            <person name="Grigoriev I."/>
        </authorList>
    </citation>
    <scope>NUCLEOTIDE SEQUENCE</scope>
    <source>
        <strain evidence="10">CBS 121739</strain>
    </source>
</reference>
<dbReference type="OrthoDB" id="2193813at2759"/>
<dbReference type="PANTHER" id="PTHR46469">
    <property type="entry name" value="TRANSCRIPTION INITIATION FACTOR TFIID SUBUNIT 8"/>
    <property type="match status" value="1"/>
</dbReference>
<dbReference type="InterPro" id="IPR006565">
    <property type="entry name" value="BTP"/>
</dbReference>
<keyword evidence="4" id="KW-0805">Transcription regulation</keyword>
<evidence type="ECO:0000259" key="8">
    <source>
        <dbReference type="Pfam" id="PF07524"/>
    </source>
</evidence>
<comment type="similarity">
    <text evidence="2">Belongs to the TAF8 family.</text>
</comment>
<evidence type="ECO:0000259" key="9">
    <source>
        <dbReference type="Pfam" id="PF10406"/>
    </source>
</evidence>
<evidence type="ECO:0000256" key="3">
    <source>
        <dbReference type="ARBA" id="ARBA00017307"/>
    </source>
</evidence>
<dbReference type="GO" id="GO:0005669">
    <property type="term" value="C:transcription factor TFIID complex"/>
    <property type="evidence" value="ECO:0007669"/>
    <property type="project" value="InterPro"/>
</dbReference>
<evidence type="ECO:0000313" key="10">
    <source>
        <dbReference type="EMBL" id="KAF2757658.1"/>
    </source>
</evidence>
<dbReference type="GO" id="GO:0006367">
    <property type="term" value="P:transcription initiation at RNA polymerase II promoter"/>
    <property type="evidence" value="ECO:0007669"/>
    <property type="project" value="TreeGrafter"/>
</dbReference>
<name>A0A6A6W3Z9_9PEZI</name>
<dbReference type="GeneID" id="54488139"/>
<feature type="compositionally biased region" description="Basic and acidic residues" evidence="7">
    <location>
        <begin position="299"/>
        <end position="308"/>
    </location>
</feature>
<dbReference type="CDD" id="cd08049">
    <property type="entry name" value="TAF8"/>
    <property type="match status" value="1"/>
</dbReference>
<keyword evidence="11" id="KW-1185">Reference proteome</keyword>
<comment type="subcellular location">
    <subcellularLocation>
        <location evidence="1">Nucleus</location>
    </subcellularLocation>
</comment>
<evidence type="ECO:0000256" key="4">
    <source>
        <dbReference type="ARBA" id="ARBA00023015"/>
    </source>
</evidence>
<dbReference type="Gene3D" id="1.10.20.10">
    <property type="entry name" value="Histone, subunit A"/>
    <property type="match status" value="1"/>
</dbReference>
<dbReference type="Pfam" id="PF10406">
    <property type="entry name" value="TAF8_C"/>
    <property type="match status" value="1"/>
</dbReference>
<feature type="domain" description="Transcription factor TFIID subunit 8 C-terminal" evidence="9">
    <location>
        <begin position="174"/>
        <end position="222"/>
    </location>
</feature>
<evidence type="ECO:0000256" key="7">
    <source>
        <dbReference type="SAM" id="MobiDB-lite"/>
    </source>
</evidence>
<sequence>MAGMKRQFPEEEEAAAVSQGNQKRRKIVHHTLHYTQPGLPEPLPLEDSAFFGTQLIRSISVALKAVGFDSTTPAALEAFRAEAEEYMLHFCGHIRQSMLSARRTQALPSDFVAALSRENLEPHDLLPQLRHNIPPSITLPQLPPPLPAEESPPDLEAVLGPELSGAAEKAKRIYIPKHFPSFPDTSTWKASELKVLRETDPQKLRDKANEEGIQAERGLRELMAVTKTAKKKRTKSIRVLERERIWEDTLAAVKEEDENRVNERDKAKVQEEEMNFSFEFSFDGASDPKPEPPPPAPPKQKESSDELKLSGPVMVNYESKYWRKSAQRLI</sequence>
<keyword evidence="6" id="KW-0539">Nucleus</keyword>
<keyword evidence="5" id="KW-0804">Transcription</keyword>
<evidence type="ECO:0000256" key="6">
    <source>
        <dbReference type="ARBA" id="ARBA00023242"/>
    </source>
</evidence>
<evidence type="ECO:0000313" key="11">
    <source>
        <dbReference type="Proteomes" id="UP000799437"/>
    </source>
</evidence>
<evidence type="ECO:0000256" key="2">
    <source>
        <dbReference type="ARBA" id="ARBA00008767"/>
    </source>
</evidence>
<proteinExistence type="inferred from homology"/>
<dbReference type="InterPro" id="IPR037818">
    <property type="entry name" value="TAF8"/>
</dbReference>
<dbReference type="InterPro" id="IPR009072">
    <property type="entry name" value="Histone-fold"/>
</dbReference>
<dbReference type="GO" id="GO:0046982">
    <property type="term" value="F:protein heterodimerization activity"/>
    <property type="evidence" value="ECO:0007669"/>
    <property type="project" value="InterPro"/>
</dbReference>
<dbReference type="EMBL" id="ML996573">
    <property type="protein sequence ID" value="KAF2757658.1"/>
    <property type="molecule type" value="Genomic_DNA"/>
</dbReference>
<dbReference type="PANTHER" id="PTHR46469:SF1">
    <property type="entry name" value="TRANSCRIPTION INITIATION FACTOR TFIID SUBUNIT 8"/>
    <property type="match status" value="1"/>
</dbReference>
<gene>
    <name evidence="10" type="ORF">EJ05DRAFT_501185</name>
</gene>
<dbReference type="Pfam" id="PF07524">
    <property type="entry name" value="Bromo_TP"/>
    <property type="match status" value="1"/>
</dbReference>
<evidence type="ECO:0000256" key="1">
    <source>
        <dbReference type="ARBA" id="ARBA00004123"/>
    </source>
</evidence>
<evidence type="ECO:0000256" key="5">
    <source>
        <dbReference type="ARBA" id="ARBA00023163"/>
    </source>
</evidence>
<feature type="domain" description="Bromodomain associated" evidence="8">
    <location>
        <begin position="57"/>
        <end position="117"/>
    </location>
</feature>
<protein>
    <recommendedName>
        <fullName evidence="3">Transcription initiation factor TFIID subunit 8</fullName>
    </recommendedName>
</protein>
<feature type="region of interest" description="Disordered" evidence="7">
    <location>
        <begin position="280"/>
        <end position="311"/>
    </location>
</feature>
<accession>A0A6A6W3Z9</accession>
<dbReference type="AlphaFoldDB" id="A0A6A6W3Z9"/>
<dbReference type="CDD" id="cd00076">
    <property type="entry name" value="HFD_SF"/>
    <property type="match status" value="1"/>
</dbReference>
<organism evidence="10 11">
    <name type="scientific">Pseudovirgaria hyperparasitica</name>
    <dbReference type="NCBI Taxonomy" id="470096"/>
    <lineage>
        <taxon>Eukaryota</taxon>
        <taxon>Fungi</taxon>
        <taxon>Dikarya</taxon>
        <taxon>Ascomycota</taxon>
        <taxon>Pezizomycotina</taxon>
        <taxon>Dothideomycetes</taxon>
        <taxon>Dothideomycetes incertae sedis</taxon>
        <taxon>Acrospermales</taxon>
        <taxon>Acrospermaceae</taxon>
        <taxon>Pseudovirgaria</taxon>
    </lineage>
</organism>
<dbReference type="InterPro" id="IPR019473">
    <property type="entry name" value="TFIID_su8_C"/>
</dbReference>
<feature type="region of interest" description="Disordered" evidence="7">
    <location>
        <begin position="1"/>
        <end position="22"/>
    </location>
</feature>